<dbReference type="AlphaFoldDB" id="A0A9P7KUX8"/>
<feature type="compositionally biased region" description="Basic and acidic residues" evidence="1">
    <location>
        <begin position="477"/>
        <end position="488"/>
    </location>
</feature>
<dbReference type="Proteomes" id="UP000782241">
    <property type="component" value="Unassembled WGS sequence"/>
</dbReference>
<organism evidence="2 3">
    <name type="scientific">Fusarium avenaceum</name>
    <dbReference type="NCBI Taxonomy" id="40199"/>
    <lineage>
        <taxon>Eukaryota</taxon>
        <taxon>Fungi</taxon>
        <taxon>Dikarya</taxon>
        <taxon>Ascomycota</taxon>
        <taxon>Pezizomycotina</taxon>
        <taxon>Sordariomycetes</taxon>
        <taxon>Hypocreomycetidae</taxon>
        <taxon>Hypocreales</taxon>
        <taxon>Nectriaceae</taxon>
        <taxon>Fusarium</taxon>
        <taxon>Fusarium tricinctum species complex</taxon>
    </lineage>
</organism>
<feature type="region of interest" description="Disordered" evidence="1">
    <location>
        <begin position="477"/>
        <end position="501"/>
    </location>
</feature>
<evidence type="ECO:0008006" key="4">
    <source>
        <dbReference type="Google" id="ProtNLM"/>
    </source>
</evidence>
<sequence>MAADKPQYQHFIPQFILKNFDHPFVCPRSSKPGSRCKKRHHKKGKHPGDRVVNCLELIPEGFKIEEHSIKRVCGLPDMYTDRTPTAKFPRQLEDKFSKLENRASNIVRHIIKCHQEQDSAKLTRIQQTTLRKFVYLQKQRNSGFYKTYNHESIDDYDINDRALLRDFMTRKGIHRPIDVWLQGLSSIIDLEMDVNKVWVETLKSTVYPGISRHFQEHIMEFWMSFCTLLDENEEFILTDTAYSIYEGPTDDYQDAKTGEWLRLGPRFHMFAPISPRVMIILRSNHLPEPLEDSTADRSAYRKMWRQIEIDSVYGVGKTSILEDLPVHKAFNSYSHIVDGKWVMRQDWDQQLRQTDTFTFPFFKISTQHGRIINGLLLDHAFNGSTIIFDRKGPFLDLLEWFLTEPCEVGKRLGGEQHEDQERYIERLTALMHIEGRNITVNIASRQTWHHLDIERYRNQTIHATRWLEETKKGHVYDRQDEVERKEVPTNDPNPDDEGLGSWKTAANQWLKSLEEKSSDIEPVGDNFDYPAEDASDQTHRSNSQGNSEHWEKDSQEQNVLDPTSKYGGGSREDLLVAEIHKIIIRRWRSPSFGHVLLSARKIQAGDLAEAESMFRVWLINGQLDLRKDIPATDRLGRLLERFQSQRPTTLFWLFLKVFRYTIWRQQHSKSTTEAESGEWDWEGPEDKLLNSKVDPLLVM</sequence>
<proteinExistence type="predicted"/>
<protein>
    <recommendedName>
        <fullName evidence="4">DUF4238 domain-containing protein</fullName>
    </recommendedName>
</protein>
<evidence type="ECO:0000256" key="1">
    <source>
        <dbReference type="SAM" id="MobiDB-lite"/>
    </source>
</evidence>
<keyword evidence="3" id="KW-1185">Reference proteome</keyword>
<dbReference type="EMBL" id="JAGPUO010000005">
    <property type="protein sequence ID" value="KAG5662654.1"/>
    <property type="molecule type" value="Genomic_DNA"/>
</dbReference>
<comment type="caution">
    <text evidence="2">The sequence shown here is derived from an EMBL/GenBank/DDBJ whole genome shotgun (WGS) entry which is preliminary data.</text>
</comment>
<evidence type="ECO:0000313" key="3">
    <source>
        <dbReference type="Proteomes" id="UP000782241"/>
    </source>
</evidence>
<reference evidence="2" key="1">
    <citation type="submission" date="2021-04" db="EMBL/GenBank/DDBJ databases">
        <title>Draft genome of Fusarium avenaceum strain F156N33, isolated from an atmospheric sample in Virginia.</title>
        <authorList>
            <person name="Yang S."/>
            <person name="Vinatzer B.A."/>
            <person name="Coleman J."/>
        </authorList>
    </citation>
    <scope>NUCLEOTIDE SEQUENCE</scope>
    <source>
        <strain evidence="2">F156N33</strain>
    </source>
</reference>
<dbReference type="Pfam" id="PF14022">
    <property type="entry name" value="DUF4238"/>
    <property type="match status" value="1"/>
</dbReference>
<name>A0A9P7KUX8_9HYPO</name>
<evidence type="ECO:0000313" key="2">
    <source>
        <dbReference type="EMBL" id="KAG5662654.1"/>
    </source>
</evidence>
<gene>
    <name evidence="2" type="ORF">KAF25_005072</name>
</gene>
<feature type="region of interest" description="Disordered" evidence="1">
    <location>
        <begin position="515"/>
        <end position="566"/>
    </location>
</feature>
<dbReference type="InterPro" id="IPR025332">
    <property type="entry name" value="DUF4238"/>
</dbReference>
<accession>A0A9P7KUX8</accession>